<dbReference type="Proteomes" id="UP000237000">
    <property type="component" value="Unassembled WGS sequence"/>
</dbReference>
<gene>
    <name evidence="1" type="ORF">TorRG33x02_093540</name>
</gene>
<evidence type="ECO:0000313" key="1">
    <source>
        <dbReference type="EMBL" id="PON94841.1"/>
    </source>
</evidence>
<proteinExistence type="predicted"/>
<name>A0A2P5FAN1_TREOI</name>
<comment type="caution">
    <text evidence="1">The sequence shown here is derived from an EMBL/GenBank/DDBJ whole genome shotgun (WGS) entry which is preliminary data.</text>
</comment>
<reference evidence="2" key="1">
    <citation type="submission" date="2016-06" db="EMBL/GenBank/DDBJ databases">
        <title>Parallel loss of symbiosis genes in relatives of nitrogen-fixing non-legume Parasponia.</title>
        <authorList>
            <person name="Van Velzen R."/>
            <person name="Holmer R."/>
            <person name="Bu F."/>
            <person name="Rutten L."/>
            <person name="Van Zeijl A."/>
            <person name="Liu W."/>
            <person name="Santuari L."/>
            <person name="Cao Q."/>
            <person name="Sharma T."/>
            <person name="Shen D."/>
            <person name="Roswanjaya Y."/>
            <person name="Wardhani T."/>
            <person name="Kalhor M.S."/>
            <person name="Jansen J."/>
            <person name="Van den Hoogen J."/>
            <person name="Gungor B."/>
            <person name="Hartog M."/>
            <person name="Hontelez J."/>
            <person name="Verver J."/>
            <person name="Yang W.-C."/>
            <person name="Schijlen E."/>
            <person name="Repin R."/>
            <person name="Schilthuizen M."/>
            <person name="Schranz E."/>
            <person name="Heidstra R."/>
            <person name="Miyata K."/>
            <person name="Fedorova E."/>
            <person name="Kohlen W."/>
            <person name="Bisseling T."/>
            <person name="Smit S."/>
            <person name="Geurts R."/>
        </authorList>
    </citation>
    <scope>NUCLEOTIDE SEQUENCE [LARGE SCALE GENOMIC DNA]</scope>
    <source>
        <strain evidence="2">cv. RG33-2</strain>
    </source>
</reference>
<evidence type="ECO:0000313" key="2">
    <source>
        <dbReference type="Proteomes" id="UP000237000"/>
    </source>
</evidence>
<organism evidence="1 2">
    <name type="scientific">Trema orientale</name>
    <name type="common">Charcoal tree</name>
    <name type="synonym">Celtis orientalis</name>
    <dbReference type="NCBI Taxonomy" id="63057"/>
    <lineage>
        <taxon>Eukaryota</taxon>
        <taxon>Viridiplantae</taxon>
        <taxon>Streptophyta</taxon>
        <taxon>Embryophyta</taxon>
        <taxon>Tracheophyta</taxon>
        <taxon>Spermatophyta</taxon>
        <taxon>Magnoliopsida</taxon>
        <taxon>eudicotyledons</taxon>
        <taxon>Gunneridae</taxon>
        <taxon>Pentapetalae</taxon>
        <taxon>rosids</taxon>
        <taxon>fabids</taxon>
        <taxon>Rosales</taxon>
        <taxon>Cannabaceae</taxon>
        <taxon>Trema</taxon>
    </lineage>
</organism>
<keyword evidence="2" id="KW-1185">Reference proteome</keyword>
<protein>
    <submittedName>
        <fullName evidence="1">Uncharacterized protein</fullName>
    </submittedName>
</protein>
<sequence>MDTLDSVLPRLGCQLTHVVSNERF</sequence>
<accession>A0A2P5FAN1</accession>
<dbReference type="AlphaFoldDB" id="A0A2P5FAN1"/>
<dbReference type="InParanoid" id="A0A2P5FAN1"/>
<dbReference type="EMBL" id="JXTC01000048">
    <property type="protein sequence ID" value="PON94841.1"/>
    <property type="molecule type" value="Genomic_DNA"/>
</dbReference>